<gene>
    <name evidence="4" type="ORF">CAZ10_20650</name>
    <name evidence="5" type="ORF">IPC1295_21750</name>
</gene>
<reference evidence="5 7" key="2">
    <citation type="submission" date="2017-08" db="EMBL/GenBank/DDBJ databases">
        <authorList>
            <person name="Feschi L."/>
            <person name="Jeukens J."/>
            <person name="Emond-Rheault J.-G."/>
            <person name="Kukavica-Ibrulj I."/>
            <person name="Boyle B."/>
            <person name="Levesque R.C."/>
        </authorList>
    </citation>
    <scope>NUCLEOTIDE SEQUENCE [LARGE SCALE GENOMIC DNA]</scope>
    <source>
        <strain evidence="5 7">PA-W36</strain>
    </source>
</reference>
<accession>A0A241XNG9</accession>
<evidence type="ECO:0000256" key="2">
    <source>
        <dbReference type="ARBA" id="ARBA00023315"/>
    </source>
</evidence>
<name>A0A241XNG9_PSEAI</name>
<dbReference type="AlphaFoldDB" id="A0A241XNG9"/>
<dbReference type="InterPro" id="IPR000182">
    <property type="entry name" value="GNAT_dom"/>
</dbReference>
<dbReference type="SUPFAM" id="SSF55729">
    <property type="entry name" value="Acyl-CoA N-acyltransferases (Nat)"/>
    <property type="match status" value="1"/>
</dbReference>
<dbReference type="Proteomes" id="UP000284767">
    <property type="component" value="Unassembled WGS sequence"/>
</dbReference>
<sequence length="221" mass="24197">MLYPIELPGHAGHGERCAASGRHVNGRESVCHATATKAAHNFPQPWRCSMNQTVAIPAAQDLPDAPRQPRIPDSPFASFDVRIASEHDAPRLSLLLQQLGSADPRPDPALLAIQLQRPRGDRVTLVAERGERLLGTCTLHLIEHLAHDFARSAILEDMVVDRHARGQGVGRELIGRAVERARSWGCYKLALSSHQDRETAQRFYAALGFTSHGVSLALHLG</sequence>
<dbReference type="Pfam" id="PF00583">
    <property type="entry name" value="Acetyltransf_1"/>
    <property type="match status" value="1"/>
</dbReference>
<protein>
    <submittedName>
        <fullName evidence="4 5">N-acetyltransferase</fullName>
    </submittedName>
</protein>
<dbReference type="FunFam" id="3.40.630.30:FF:000144">
    <property type="entry name" value="Putatative acetyltransferase"/>
    <property type="match status" value="1"/>
</dbReference>
<dbReference type="PANTHER" id="PTHR43877">
    <property type="entry name" value="AMINOALKYLPHOSPHONATE N-ACETYLTRANSFERASE-RELATED-RELATED"/>
    <property type="match status" value="1"/>
</dbReference>
<evidence type="ECO:0000259" key="3">
    <source>
        <dbReference type="PROSITE" id="PS51186"/>
    </source>
</evidence>
<feature type="domain" description="N-acetyltransferase" evidence="3">
    <location>
        <begin position="79"/>
        <end position="221"/>
    </location>
</feature>
<dbReference type="CDD" id="cd04301">
    <property type="entry name" value="NAT_SF"/>
    <property type="match status" value="1"/>
</dbReference>
<comment type="caution">
    <text evidence="4">The sequence shown here is derived from an EMBL/GenBank/DDBJ whole genome shotgun (WGS) entry which is preliminary data.</text>
</comment>
<evidence type="ECO:0000313" key="4">
    <source>
        <dbReference type="EMBL" id="OTI59916.1"/>
    </source>
</evidence>
<dbReference type="InterPro" id="IPR050832">
    <property type="entry name" value="Bact_Acetyltransf"/>
</dbReference>
<organism evidence="4 6">
    <name type="scientific">Pseudomonas aeruginosa</name>
    <dbReference type="NCBI Taxonomy" id="287"/>
    <lineage>
        <taxon>Bacteria</taxon>
        <taxon>Pseudomonadati</taxon>
        <taxon>Pseudomonadota</taxon>
        <taxon>Gammaproteobacteria</taxon>
        <taxon>Pseudomonadales</taxon>
        <taxon>Pseudomonadaceae</taxon>
        <taxon>Pseudomonas</taxon>
    </lineage>
</organism>
<dbReference type="Gene3D" id="3.40.630.30">
    <property type="match status" value="1"/>
</dbReference>
<dbReference type="PANTHER" id="PTHR43877:SF1">
    <property type="entry name" value="ACETYLTRANSFERASE"/>
    <property type="match status" value="1"/>
</dbReference>
<dbReference type="GO" id="GO:0016747">
    <property type="term" value="F:acyltransferase activity, transferring groups other than amino-acyl groups"/>
    <property type="evidence" value="ECO:0007669"/>
    <property type="project" value="InterPro"/>
</dbReference>
<evidence type="ECO:0000256" key="1">
    <source>
        <dbReference type="ARBA" id="ARBA00022679"/>
    </source>
</evidence>
<proteinExistence type="predicted"/>
<evidence type="ECO:0000313" key="7">
    <source>
        <dbReference type="Proteomes" id="UP000284767"/>
    </source>
</evidence>
<dbReference type="PROSITE" id="PS51186">
    <property type="entry name" value="GNAT"/>
    <property type="match status" value="1"/>
</dbReference>
<evidence type="ECO:0000313" key="5">
    <source>
        <dbReference type="EMBL" id="RPM10934.1"/>
    </source>
</evidence>
<dbReference type="EMBL" id="NFFZ01000010">
    <property type="protein sequence ID" value="OTI59916.1"/>
    <property type="molecule type" value="Genomic_DNA"/>
</dbReference>
<dbReference type="EMBL" id="NSNE01000014">
    <property type="protein sequence ID" value="RPM10934.1"/>
    <property type="molecule type" value="Genomic_DNA"/>
</dbReference>
<keyword evidence="1 4" id="KW-0808">Transferase</keyword>
<dbReference type="SMR" id="A0A241XNG9"/>
<reference evidence="5 7" key="3">
    <citation type="submission" date="2019-01" db="EMBL/GenBank/DDBJ databases">
        <title>The Pseudomonas aeruginosa pan-genome provides new insights on its population structure, horizontal gene transfer and pathogenicity.</title>
        <authorList>
            <person name="Freschi L."/>
            <person name="Vincent A.T."/>
            <person name="Jeukens J."/>
            <person name="Emond-Rheault J.-G."/>
            <person name="Kukavica-Ibrulj I."/>
            <person name="Dupont M.-J."/>
            <person name="Charette S.J."/>
            <person name="Boyle B."/>
            <person name="Levesque R.C."/>
        </authorList>
    </citation>
    <scope>NUCLEOTIDE SEQUENCE [LARGE SCALE GENOMIC DNA]</scope>
    <source>
        <strain evidence="5 7">PA-W36</strain>
    </source>
</reference>
<reference evidence="4 6" key="1">
    <citation type="submission" date="2017-05" db="EMBL/GenBank/DDBJ databases">
        <authorList>
            <person name="Song R."/>
            <person name="Chenine A.L."/>
            <person name="Ruprecht R.M."/>
        </authorList>
    </citation>
    <scope>NUCLEOTIDE SEQUENCE [LARGE SCALE GENOMIC DNA]</scope>
    <source>
        <strain evidence="4 6">S567_C10_BS</strain>
    </source>
</reference>
<evidence type="ECO:0000313" key="6">
    <source>
        <dbReference type="Proteomes" id="UP000194857"/>
    </source>
</evidence>
<keyword evidence="2" id="KW-0012">Acyltransferase</keyword>
<dbReference type="InterPro" id="IPR016181">
    <property type="entry name" value="Acyl_CoA_acyltransferase"/>
</dbReference>
<dbReference type="Proteomes" id="UP000194857">
    <property type="component" value="Unassembled WGS sequence"/>
</dbReference>